<reference evidence="2" key="1">
    <citation type="journal article" date="2014" name="Int. J. Syst. Evol. Microbiol.">
        <title>Complete genome sequence of Corynebacterium casei LMG S-19264T (=DSM 44701T), isolated from a smear-ripened cheese.</title>
        <authorList>
            <consortium name="US DOE Joint Genome Institute (JGI-PGF)"/>
            <person name="Walter F."/>
            <person name="Albersmeier A."/>
            <person name="Kalinowski J."/>
            <person name="Ruckert C."/>
        </authorList>
    </citation>
    <scope>NUCLEOTIDE SEQUENCE</scope>
    <source>
        <strain evidence="2">CGMCC 1.12726</strain>
    </source>
</reference>
<evidence type="ECO:0000313" key="3">
    <source>
        <dbReference type="Proteomes" id="UP000632858"/>
    </source>
</evidence>
<keyword evidence="3" id="KW-1185">Reference proteome</keyword>
<dbReference type="PANTHER" id="PTHR30373">
    <property type="entry name" value="UPF0603 PROTEIN YGCG"/>
    <property type="match status" value="1"/>
</dbReference>
<proteinExistence type="predicted"/>
<comment type="caution">
    <text evidence="2">The sequence shown here is derived from an EMBL/GenBank/DDBJ whole genome shotgun (WGS) entry which is preliminary data.</text>
</comment>
<accession>A0A917CJS6</accession>
<dbReference type="PANTHER" id="PTHR30373:SF8">
    <property type="entry name" value="BLL7265 PROTEIN"/>
    <property type="match status" value="1"/>
</dbReference>
<protein>
    <submittedName>
        <fullName evidence="2">Membrane protein</fullName>
    </submittedName>
</protein>
<feature type="domain" description="TPM" evidence="1">
    <location>
        <begin position="26"/>
        <end position="141"/>
    </location>
</feature>
<dbReference type="Pfam" id="PF04536">
    <property type="entry name" value="TPM_phosphatase"/>
    <property type="match status" value="1"/>
</dbReference>
<evidence type="ECO:0000259" key="1">
    <source>
        <dbReference type="Pfam" id="PF04536"/>
    </source>
</evidence>
<dbReference type="InterPro" id="IPR007621">
    <property type="entry name" value="TPM_dom"/>
</dbReference>
<sequence>MLRRLWLNLCTGWFRLPRWFPKARMRAIRDAIAEGERRHAGELCFAVEARYSPLALWAGLTPRGRAEQLFSALRVWDTADNSGVLLYLQLAERRVEIVADRGIAARVPAAEWQALTAAFAEDMRCGEPSQAVLACLGRINALLALHFPASADNPRELPDEPVVL</sequence>
<organism evidence="2 3">
    <name type="scientific">Arenimonas maotaiensis</name>
    <dbReference type="NCBI Taxonomy" id="1446479"/>
    <lineage>
        <taxon>Bacteria</taxon>
        <taxon>Pseudomonadati</taxon>
        <taxon>Pseudomonadota</taxon>
        <taxon>Gammaproteobacteria</taxon>
        <taxon>Lysobacterales</taxon>
        <taxon>Lysobacteraceae</taxon>
        <taxon>Arenimonas</taxon>
    </lineage>
</organism>
<dbReference type="AlphaFoldDB" id="A0A917CJS6"/>
<dbReference type="Proteomes" id="UP000632858">
    <property type="component" value="Unassembled WGS sequence"/>
</dbReference>
<dbReference type="EMBL" id="BMFO01000002">
    <property type="protein sequence ID" value="GGF90651.1"/>
    <property type="molecule type" value="Genomic_DNA"/>
</dbReference>
<gene>
    <name evidence="2" type="ORF">GCM10010960_10720</name>
</gene>
<dbReference type="Gene3D" id="3.10.310.50">
    <property type="match status" value="1"/>
</dbReference>
<evidence type="ECO:0000313" key="2">
    <source>
        <dbReference type="EMBL" id="GGF90651.1"/>
    </source>
</evidence>
<name>A0A917CJS6_9GAMM</name>
<reference evidence="2" key="2">
    <citation type="submission" date="2020-09" db="EMBL/GenBank/DDBJ databases">
        <authorList>
            <person name="Sun Q."/>
            <person name="Zhou Y."/>
        </authorList>
    </citation>
    <scope>NUCLEOTIDE SEQUENCE</scope>
    <source>
        <strain evidence="2">CGMCC 1.12726</strain>
    </source>
</reference>
<dbReference type="RefSeq" id="WP_188448566.1">
    <property type="nucleotide sequence ID" value="NZ_BMFO01000002.1"/>
</dbReference>